<sequence>MRSIRAKLTLAALAPLAVAMAIVTVLGFSLINAWIVGEAQKKVRNDLEAARAEYNQQKYALRDALHFAAHTAGLIDALERMDRAGMQQRLTELMAGSGMDVLTLTDAGATAVARAGNPEAGLGMTLSAPYVKAALEGEVFTGTVLMSAAQMEIENPLVARRARLRLVESLPGRDRMENRGMFLLSAYPLRGADGQILGCLYGGVLLNRNLDLVDRIKSRVYGAETYGEKSLGSATIFLGDVRVATTVRLRNGERALGTLVSREVAHTVLAEQKPWLDRALVVHDWYLTAYEPILDRNGNAIGALYVGLLEAPYRDLRTRAAGTLMLILVVTSALGYLLARQGSKRLSRPILELEEMAQRVAHGERHVDLAVRDTDEVGRLTHAFNHMSRALREREEQLRGFARDLEAKVAERTRLLEEKNQELLHAQEELARSEKLAAIGALAAGVAHEINNPTAIIRGNTELLLMELGAESAGREEAEEVMKQTERIARITANLLAFARRQAMHEERLDVNALLEEILSQLPHQVGLGRITLKKNYQPELPPLRADGGQLRQVFTNLLVNAVEAMGGEGLLLLGTAVEGNEVRVSVTDTGPGIAPAVREKLFNPFFTTKRGGSGLGLSVSYGIVERHGGTIEVESTPGQGATFRVHLPLRS</sequence>
<dbReference type="InterPro" id="IPR003661">
    <property type="entry name" value="HisK_dim/P_dom"/>
</dbReference>
<dbReference type="Gene3D" id="3.30.450.20">
    <property type="entry name" value="PAS domain"/>
    <property type="match status" value="1"/>
</dbReference>
<dbReference type="EC" id="2.7.13.3" evidence="3"/>
<dbReference type="Gene3D" id="6.10.340.10">
    <property type="match status" value="1"/>
</dbReference>
<dbReference type="RefSeq" id="WP_260747840.1">
    <property type="nucleotide sequence ID" value="NZ_CP092109.1"/>
</dbReference>
<gene>
    <name evidence="14" type="ORF">L9S41_17665</name>
</gene>
<dbReference type="InterPro" id="IPR003660">
    <property type="entry name" value="HAMP_dom"/>
</dbReference>
<dbReference type="PRINTS" id="PR00344">
    <property type="entry name" value="BCTRLSENSOR"/>
</dbReference>
<evidence type="ECO:0000256" key="3">
    <source>
        <dbReference type="ARBA" id="ARBA00012438"/>
    </source>
</evidence>
<keyword evidence="10" id="KW-0472">Membrane</keyword>
<feature type="coiled-coil region" evidence="11">
    <location>
        <begin position="402"/>
        <end position="436"/>
    </location>
</feature>
<dbReference type="InterPro" id="IPR033463">
    <property type="entry name" value="sCache_3"/>
</dbReference>
<dbReference type="PANTHER" id="PTHR43065">
    <property type="entry name" value="SENSOR HISTIDINE KINASE"/>
    <property type="match status" value="1"/>
</dbReference>
<evidence type="ECO:0000256" key="5">
    <source>
        <dbReference type="ARBA" id="ARBA00022553"/>
    </source>
</evidence>
<evidence type="ECO:0000256" key="11">
    <source>
        <dbReference type="SAM" id="Coils"/>
    </source>
</evidence>
<dbReference type="SUPFAM" id="SSF47384">
    <property type="entry name" value="Homodimeric domain of signal transducing histidine kinase"/>
    <property type="match status" value="1"/>
</dbReference>
<dbReference type="InterPro" id="IPR003594">
    <property type="entry name" value="HATPase_dom"/>
</dbReference>
<dbReference type="Gene3D" id="3.30.565.10">
    <property type="entry name" value="Histidine kinase-like ATPase, C-terminal domain"/>
    <property type="match status" value="1"/>
</dbReference>
<dbReference type="PROSITE" id="PS50109">
    <property type="entry name" value="HIS_KIN"/>
    <property type="match status" value="1"/>
</dbReference>
<dbReference type="PANTHER" id="PTHR43065:SF42">
    <property type="entry name" value="TWO-COMPONENT SENSOR PPRA"/>
    <property type="match status" value="1"/>
</dbReference>
<keyword evidence="4" id="KW-1003">Cell membrane</keyword>
<evidence type="ECO:0000256" key="4">
    <source>
        <dbReference type="ARBA" id="ARBA00022475"/>
    </source>
</evidence>
<comment type="catalytic activity">
    <reaction evidence="1">
        <text>ATP + protein L-histidine = ADP + protein N-phospho-L-histidine.</text>
        <dbReference type="EC" id="2.7.13.3"/>
    </reaction>
</comment>
<evidence type="ECO:0000313" key="14">
    <source>
        <dbReference type="EMBL" id="UWZ79488.1"/>
    </source>
</evidence>
<dbReference type="SMART" id="SM00388">
    <property type="entry name" value="HisKA"/>
    <property type="match status" value="1"/>
</dbReference>
<dbReference type="InterPro" id="IPR036097">
    <property type="entry name" value="HisK_dim/P_sf"/>
</dbReference>
<evidence type="ECO:0000259" key="13">
    <source>
        <dbReference type="PROSITE" id="PS50885"/>
    </source>
</evidence>
<dbReference type="Pfam" id="PF02518">
    <property type="entry name" value="HATPase_c"/>
    <property type="match status" value="1"/>
</dbReference>
<keyword evidence="11" id="KW-0175">Coiled coil</keyword>
<evidence type="ECO:0000256" key="1">
    <source>
        <dbReference type="ARBA" id="ARBA00000085"/>
    </source>
</evidence>
<evidence type="ECO:0000259" key="12">
    <source>
        <dbReference type="PROSITE" id="PS50109"/>
    </source>
</evidence>
<dbReference type="InterPro" id="IPR004358">
    <property type="entry name" value="Sig_transdc_His_kin-like_C"/>
</dbReference>
<evidence type="ECO:0000256" key="7">
    <source>
        <dbReference type="ARBA" id="ARBA00022692"/>
    </source>
</evidence>
<dbReference type="Pfam" id="PF00512">
    <property type="entry name" value="HisKA"/>
    <property type="match status" value="1"/>
</dbReference>
<dbReference type="CDD" id="cd00082">
    <property type="entry name" value="HisKA"/>
    <property type="match status" value="1"/>
</dbReference>
<dbReference type="PROSITE" id="PS50885">
    <property type="entry name" value="HAMP"/>
    <property type="match status" value="1"/>
</dbReference>
<dbReference type="InterPro" id="IPR036890">
    <property type="entry name" value="HATPase_C_sf"/>
</dbReference>
<evidence type="ECO:0000256" key="9">
    <source>
        <dbReference type="ARBA" id="ARBA00022989"/>
    </source>
</evidence>
<feature type="domain" description="Histidine kinase" evidence="12">
    <location>
        <begin position="445"/>
        <end position="652"/>
    </location>
</feature>
<dbReference type="Proteomes" id="UP001060414">
    <property type="component" value="Chromosome"/>
</dbReference>
<evidence type="ECO:0000256" key="6">
    <source>
        <dbReference type="ARBA" id="ARBA00022679"/>
    </source>
</evidence>
<keyword evidence="6" id="KW-0808">Transferase</keyword>
<dbReference type="SUPFAM" id="SSF55874">
    <property type="entry name" value="ATPase domain of HSP90 chaperone/DNA topoisomerase II/histidine kinase"/>
    <property type="match status" value="1"/>
</dbReference>
<dbReference type="SMART" id="SM00304">
    <property type="entry name" value="HAMP"/>
    <property type="match status" value="1"/>
</dbReference>
<protein>
    <recommendedName>
        <fullName evidence="3">histidine kinase</fullName>
        <ecNumber evidence="3">2.7.13.3</ecNumber>
    </recommendedName>
</protein>
<comment type="subcellular location">
    <subcellularLocation>
        <location evidence="2">Cell membrane</location>
        <topology evidence="2">Multi-pass membrane protein</topology>
    </subcellularLocation>
</comment>
<feature type="domain" description="HAMP" evidence="13">
    <location>
        <begin position="344"/>
        <end position="396"/>
    </location>
</feature>
<dbReference type="SMART" id="SM00387">
    <property type="entry name" value="HATPase_c"/>
    <property type="match status" value="1"/>
</dbReference>
<name>A0ABY5ZKA8_9BACT</name>
<evidence type="ECO:0000313" key="15">
    <source>
        <dbReference type="Proteomes" id="UP001060414"/>
    </source>
</evidence>
<dbReference type="SUPFAM" id="SSF158472">
    <property type="entry name" value="HAMP domain-like"/>
    <property type="match status" value="1"/>
</dbReference>
<accession>A0ABY5ZKA8</accession>
<dbReference type="SUPFAM" id="SSF103190">
    <property type="entry name" value="Sensory domain-like"/>
    <property type="match status" value="2"/>
</dbReference>
<dbReference type="Gene3D" id="1.10.287.130">
    <property type="match status" value="1"/>
</dbReference>
<keyword evidence="9" id="KW-1133">Transmembrane helix</keyword>
<dbReference type="Pfam" id="PF17202">
    <property type="entry name" value="sCache_3_3"/>
    <property type="match status" value="1"/>
</dbReference>
<keyword evidence="7" id="KW-0812">Transmembrane</keyword>
<evidence type="ECO:0000256" key="2">
    <source>
        <dbReference type="ARBA" id="ARBA00004651"/>
    </source>
</evidence>
<evidence type="ECO:0000256" key="8">
    <source>
        <dbReference type="ARBA" id="ARBA00022777"/>
    </source>
</evidence>
<organism evidence="14 15">
    <name type="scientific">Geoalkalibacter halelectricus</name>
    <dbReference type="NCBI Taxonomy" id="2847045"/>
    <lineage>
        <taxon>Bacteria</taxon>
        <taxon>Pseudomonadati</taxon>
        <taxon>Thermodesulfobacteriota</taxon>
        <taxon>Desulfuromonadia</taxon>
        <taxon>Desulfuromonadales</taxon>
        <taxon>Geoalkalibacteraceae</taxon>
        <taxon>Geoalkalibacter</taxon>
    </lineage>
</organism>
<dbReference type="EMBL" id="CP092109">
    <property type="protein sequence ID" value="UWZ79488.1"/>
    <property type="molecule type" value="Genomic_DNA"/>
</dbReference>
<dbReference type="Pfam" id="PF00672">
    <property type="entry name" value="HAMP"/>
    <property type="match status" value="1"/>
</dbReference>
<dbReference type="InterPro" id="IPR005467">
    <property type="entry name" value="His_kinase_dom"/>
</dbReference>
<keyword evidence="8" id="KW-0418">Kinase</keyword>
<reference evidence="14" key="1">
    <citation type="journal article" date="2022" name="Environ. Microbiol.">
        <title>Geoalkalibacter halelectricus SAP #1 sp. nov. possessing extracellular electron transfer and mineral#reducing capabilities from a haloalkaline environment.</title>
        <authorList>
            <person name="Yadav S."/>
            <person name="Singh R."/>
            <person name="Sundharam S.S."/>
            <person name="Chaudhary S."/>
            <person name="Krishnamurthi S."/>
            <person name="Patil S.A."/>
        </authorList>
    </citation>
    <scope>NUCLEOTIDE SEQUENCE</scope>
    <source>
        <strain evidence="14">SAP-1</strain>
    </source>
</reference>
<evidence type="ECO:0000256" key="10">
    <source>
        <dbReference type="ARBA" id="ARBA00023136"/>
    </source>
</evidence>
<keyword evidence="5" id="KW-0597">Phosphoprotein</keyword>
<dbReference type="InterPro" id="IPR029151">
    <property type="entry name" value="Sensor-like_sf"/>
</dbReference>
<dbReference type="CDD" id="cd06225">
    <property type="entry name" value="HAMP"/>
    <property type="match status" value="1"/>
</dbReference>
<proteinExistence type="predicted"/>
<keyword evidence="15" id="KW-1185">Reference proteome</keyword>